<keyword evidence="2" id="KW-1185">Reference proteome</keyword>
<name>A0A2K8MH27_9SPHN</name>
<reference evidence="1 2" key="1">
    <citation type="submission" date="2017-11" db="EMBL/GenBank/DDBJ databases">
        <title>Complete genome sequence of Sphingomonas sp. Strain Cra20, a psychrotolerant potential plant growth promoting rhizobacteria.</title>
        <authorList>
            <person name="Luo Y."/>
        </authorList>
    </citation>
    <scope>NUCLEOTIDE SEQUENCE [LARGE SCALE GENOMIC DNA]</scope>
    <source>
        <strain evidence="1 2">Cra20</strain>
    </source>
</reference>
<protein>
    <submittedName>
        <fullName evidence="1">DUF1428 domain-containing protein</fullName>
    </submittedName>
</protein>
<gene>
    <name evidence="1" type="ORF">CVN68_15305</name>
</gene>
<dbReference type="SUPFAM" id="SSF54909">
    <property type="entry name" value="Dimeric alpha+beta barrel"/>
    <property type="match status" value="1"/>
</dbReference>
<dbReference type="Pfam" id="PF07237">
    <property type="entry name" value="DUF1428"/>
    <property type="match status" value="1"/>
</dbReference>
<evidence type="ECO:0000313" key="1">
    <source>
        <dbReference type="EMBL" id="ATY33163.1"/>
    </source>
</evidence>
<dbReference type="Proteomes" id="UP000229081">
    <property type="component" value="Chromosome"/>
</dbReference>
<sequence length="120" mass="13247">MSYVDGFVLAVPAANKERFRAMAQRVAEVFTDHGAIRVSENWGDDVPVGEQTWFARAVNLQDGETVCFSWVEWPSKAARDEGNAAIAADPRLQPGADEADIMDSRRMIYGGFASLVDHRS</sequence>
<accession>A0A2K8MH27</accession>
<organism evidence="1 2">
    <name type="scientific">Sphingomonas psychrotolerans</name>
    <dbReference type="NCBI Taxonomy" id="1327635"/>
    <lineage>
        <taxon>Bacteria</taxon>
        <taxon>Pseudomonadati</taxon>
        <taxon>Pseudomonadota</taxon>
        <taxon>Alphaproteobacteria</taxon>
        <taxon>Sphingomonadales</taxon>
        <taxon>Sphingomonadaceae</taxon>
        <taxon>Sphingomonas</taxon>
    </lineage>
</organism>
<evidence type="ECO:0000313" key="2">
    <source>
        <dbReference type="Proteomes" id="UP000229081"/>
    </source>
</evidence>
<dbReference type="EMBL" id="CP024923">
    <property type="protein sequence ID" value="ATY33163.1"/>
    <property type="molecule type" value="Genomic_DNA"/>
</dbReference>
<dbReference type="AlphaFoldDB" id="A0A2K8MH27"/>
<dbReference type="RefSeq" id="WP_100282967.1">
    <property type="nucleotide sequence ID" value="NZ_CP024923.1"/>
</dbReference>
<dbReference type="PIRSF" id="PIRSF007028">
    <property type="entry name" value="UCP007028"/>
    <property type="match status" value="1"/>
</dbReference>
<dbReference type="OrthoDB" id="9792392at2"/>
<dbReference type="InterPro" id="IPR011008">
    <property type="entry name" value="Dimeric_a/b-barrel"/>
</dbReference>
<dbReference type="Gene3D" id="3.30.70.100">
    <property type="match status" value="1"/>
</dbReference>
<dbReference type="KEGG" id="sphc:CVN68_15305"/>
<dbReference type="InterPro" id="IPR009874">
    <property type="entry name" value="DUF1428"/>
</dbReference>
<proteinExistence type="predicted"/>